<evidence type="ECO:0000313" key="1">
    <source>
        <dbReference type="EMBL" id="BBE51110.1"/>
    </source>
</evidence>
<evidence type="ECO:0000313" key="2">
    <source>
        <dbReference type="Proteomes" id="UP000033070"/>
    </source>
</evidence>
<proteinExistence type="predicted"/>
<name>A0A2Z6GCE9_9PROT</name>
<dbReference type="RefSeq" id="WP_062627478.1">
    <property type="nucleotide sequence ID" value="NZ_AP018738.1"/>
</dbReference>
<dbReference type="EMBL" id="AP018738">
    <property type="protein sequence ID" value="BBE51110.1"/>
    <property type="molecule type" value="Genomic_DNA"/>
</dbReference>
<sequence length="75" mass="8461">MEVMSNYAATLPLGDMLTECGLPDMKVGSDFDSQSVVRQTQGATKSQSCQWLWLPHGIGDTLKISEKRFEQWAYF</sequence>
<gene>
    <name evidence="1" type="ORF">OYT1_ch1562</name>
</gene>
<dbReference type="KEGG" id="fam:OYT1_ch1562"/>
<dbReference type="Proteomes" id="UP000033070">
    <property type="component" value="Chromosome"/>
</dbReference>
<dbReference type="AlphaFoldDB" id="A0A2Z6GCE9"/>
<reference evidence="1 2" key="1">
    <citation type="submission" date="2018-06" db="EMBL/GenBank/DDBJ databases">
        <title>OYT1 Genome Sequencing.</title>
        <authorList>
            <person name="Kato S."/>
            <person name="Itoh T."/>
            <person name="Ohkuma M."/>
        </authorList>
    </citation>
    <scope>NUCLEOTIDE SEQUENCE [LARGE SCALE GENOMIC DNA]</scope>
    <source>
        <strain evidence="1 2">OYT1</strain>
    </source>
</reference>
<organism evidence="1 2">
    <name type="scientific">Ferriphaselus amnicola</name>
    <dbReference type="NCBI Taxonomy" id="1188319"/>
    <lineage>
        <taxon>Bacteria</taxon>
        <taxon>Pseudomonadati</taxon>
        <taxon>Pseudomonadota</taxon>
        <taxon>Betaproteobacteria</taxon>
        <taxon>Nitrosomonadales</taxon>
        <taxon>Gallionellaceae</taxon>
        <taxon>Ferriphaselus</taxon>
    </lineage>
</organism>
<keyword evidence="2" id="KW-1185">Reference proteome</keyword>
<accession>A0A2Z6GCE9</accession>
<protein>
    <submittedName>
        <fullName evidence="1">Uncharacterized protein</fullName>
    </submittedName>
</protein>